<reference evidence="3" key="1">
    <citation type="journal article" date="2019" name="Int. J. Syst. Evol. Microbiol.">
        <title>The Global Catalogue of Microorganisms (GCM) 10K type strain sequencing project: providing services to taxonomists for standard genome sequencing and annotation.</title>
        <authorList>
            <consortium name="The Broad Institute Genomics Platform"/>
            <consortium name="The Broad Institute Genome Sequencing Center for Infectious Disease"/>
            <person name="Wu L."/>
            <person name="Ma J."/>
        </authorList>
    </citation>
    <scope>NUCLEOTIDE SEQUENCE [LARGE SCALE GENOMIC DNA]</scope>
    <source>
        <strain evidence="3">KCTC 62784</strain>
    </source>
</reference>
<gene>
    <name evidence="2" type="ORF">ACFODT_03445</name>
</gene>
<accession>A0ABV7C7V5</accession>
<dbReference type="Proteomes" id="UP001595384">
    <property type="component" value="Unassembled WGS sequence"/>
</dbReference>
<keyword evidence="2" id="KW-0808">Transferase</keyword>
<comment type="caution">
    <text evidence="2">The sequence shown here is derived from an EMBL/GenBank/DDBJ whole genome shotgun (WGS) entry which is preliminary data.</text>
</comment>
<dbReference type="InterPro" id="IPR029057">
    <property type="entry name" value="PRTase-like"/>
</dbReference>
<keyword evidence="3" id="KW-1185">Reference proteome</keyword>
<dbReference type="Pfam" id="PF14681">
    <property type="entry name" value="UPRTase"/>
    <property type="match status" value="1"/>
</dbReference>
<evidence type="ECO:0000313" key="3">
    <source>
        <dbReference type="Proteomes" id="UP001595384"/>
    </source>
</evidence>
<proteinExistence type="predicted"/>
<dbReference type="EMBL" id="JBHRSE010000025">
    <property type="protein sequence ID" value="MFC3022883.1"/>
    <property type="molecule type" value="Genomic_DNA"/>
</dbReference>
<dbReference type="GO" id="GO:0016757">
    <property type="term" value="F:glycosyltransferase activity"/>
    <property type="evidence" value="ECO:0007669"/>
    <property type="project" value="UniProtKB-KW"/>
</dbReference>
<dbReference type="Gene3D" id="3.40.50.2020">
    <property type="match status" value="1"/>
</dbReference>
<keyword evidence="2" id="KW-0328">Glycosyltransferase</keyword>
<dbReference type="RefSeq" id="WP_123015339.1">
    <property type="nucleotide sequence ID" value="NZ_CP033078.1"/>
</dbReference>
<organism evidence="2 3">
    <name type="scientific">Vibrio zhugei</name>
    <dbReference type="NCBI Taxonomy" id="2479546"/>
    <lineage>
        <taxon>Bacteria</taxon>
        <taxon>Pseudomonadati</taxon>
        <taxon>Pseudomonadota</taxon>
        <taxon>Gammaproteobacteria</taxon>
        <taxon>Vibrionales</taxon>
        <taxon>Vibrionaceae</taxon>
        <taxon>Vibrio</taxon>
    </lineage>
</organism>
<dbReference type="InterPro" id="IPR000836">
    <property type="entry name" value="PRTase_dom"/>
</dbReference>
<name>A0ABV7C7V5_9VIBR</name>
<evidence type="ECO:0000259" key="1">
    <source>
        <dbReference type="Pfam" id="PF14681"/>
    </source>
</evidence>
<sequence>MSLQGSVHVLPHISELACLHTKIRDKHADVRAFTYFSVQMIRSSMSRHQLVMCISEKCYQKVSAASSAGLDSLMTVHPSVQLITEFIEETMNDEAFMGFGMAGFGDRYIGTYPVQSDE</sequence>
<feature type="domain" description="Phosphoribosyltransferase" evidence="1">
    <location>
        <begin position="65"/>
        <end position="111"/>
    </location>
</feature>
<evidence type="ECO:0000313" key="2">
    <source>
        <dbReference type="EMBL" id="MFC3022883.1"/>
    </source>
</evidence>
<protein>
    <submittedName>
        <fullName evidence="2">Uracil phosphoribosyltransferase</fullName>
    </submittedName>
</protein>